<comment type="caution">
    <text evidence="2">The sequence shown here is derived from an EMBL/GenBank/DDBJ whole genome shotgun (WGS) entry which is preliminary data.</text>
</comment>
<name>A0A1C7M7A9_GRIFR</name>
<gene>
    <name evidence="2" type="ORF">A0H81_07319</name>
</gene>
<feature type="transmembrane region" description="Helical" evidence="1">
    <location>
        <begin position="18"/>
        <end position="38"/>
    </location>
</feature>
<reference evidence="2 3" key="1">
    <citation type="submission" date="2016-03" db="EMBL/GenBank/DDBJ databases">
        <title>Whole genome sequencing of Grifola frondosa 9006-11.</title>
        <authorList>
            <person name="Min B."/>
            <person name="Park H."/>
            <person name="Kim J.-G."/>
            <person name="Cho H."/>
            <person name="Oh Y.-L."/>
            <person name="Kong W.-S."/>
            <person name="Choi I.-G."/>
        </authorList>
    </citation>
    <scope>NUCLEOTIDE SEQUENCE [LARGE SCALE GENOMIC DNA]</scope>
    <source>
        <strain evidence="2 3">9006-11</strain>
    </source>
</reference>
<keyword evidence="1" id="KW-0472">Membrane</keyword>
<keyword evidence="3" id="KW-1185">Reference proteome</keyword>
<accession>A0A1C7M7A9</accession>
<evidence type="ECO:0000313" key="2">
    <source>
        <dbReference type="EMBL" id="OBZ72780.1"/>
    </source>
</evidence>
<dbReference type="AlphaFoldDB" id="A0A1C7M7A9"/>
<evidence type="ECO:0000313" key="3">
    <source>
        <dbReference type="Proteomes" id="UP000092993"/>
    </source>
</evidence>
<sequence>MSEISFVNALCLRPTSDMLILLAWMFFVLAFGVTYVSLTQPLAISLKPNSSRYDQDIHEGCFHGKRQDFLFSRSSRLQDVRGQRLLQQRLRQNRLYAAETGPPTVIRKVKRISSRFKFLLTVGSVPRVDKLGDYQDDIQADIKVASDKLE</sequence>
<keyword evidence="1" id="KW-1133">Transmembrane helix</keyword>
<dbReference type="EMBL" id="LUGG01000007">
    <property type="protein sequence ID" value="OBZ72780.1"/>
    <property type="molecule type" value="Genomic_DNA"/>
</dbReference>
<keyword evidence="1" id="KW-0812">Transmembrane</keyword>
<protein>
    <submittedName>
        <fullName evidence="2">Uncharacterized protein</fullName>
    </submittedName>
</protein>
<organism evidence="2 3">
    <name type="scientific">Grifola frondosa</name>
    <name type="common">Maitake</name>
    <name type="synonym">Polyporus frondosus</name>
    <dbReference type="NCBI Taxonomy" id="5627"/>
    <lineage>
        <taxon>Eukaryota</taxon>
        <taxon>Fungi</taxon>
        <taxon>Dikarya</taxon>
        <taxon>Basidiomycota</taxon>
        <taxon>Agaricomycotina</taxon>
        <taxon>Agaricomycetes</taxon>
        <taxon>Polyporales</taxon>
        <taxon>Grifolaceae</taxon>
        <taxon>Grifola</taxon>
    </lineage>
</organism>
<evidence type="ECO:0000256" key="1">
    <source>
        <dbReference type="SAM" id="Phobius"/>
    </source>
</evidence>
<proteinExistence type="predicted"/>
<dbReference type="Proteomes" id="UP000092993">
    <property type="component" value="Unassembled WGS sequence"/>
</dbReference>